<evidence type="ECO:0000259" key="2">
    <source>
        <dbReference type="PROSITE" id="PS50003"/>
    </source>
</evidence>
<feature type="domain" description="PH" evidence="2">
    <location>
        <begin position="1920"/>
        <end position="2020"/>
    </location>
</feature>
<evidence type="ECO:0000313" key="3">
    <source>
        <dbReference type="EMBL" id="ETV67629.1"/>
    </source>
</evidence>
<dbReference type="InterPro" id="IPR051707">
    <property type="entry name" value="PI-Interact_SigTrans_Reg"/>
</dbReference>
<dbReference type="SMART" id="SM00233">
    <property type="entry name" value="PH"/>
    <property type="match status" value="12"/>
</dbReference>
<reference evidence="3" key="1">
    <citation type="submission" date="2013-12" db="EMBL/GenBank/DDBJ databases">
        <title>The Genome Sequence of Aphanomyces astaci APO3.</title>
        <authorList>
            <consortium name="The Broad Institute Genomics Platform"/>
            <person name="Russ C."/>
            <person name="Tyler B."/>
            <person name="van West P."/>
            <person name="Dieguez-Uribeondo J."/>
            <person name="Young S.K."/>
            <person name="Zeng Q."/>
            <person name="Gargeya S."/>
            <person name="Fitzgerald M."/>
            <person name="Abouelleil A."/>
            <person name="Alvarado L."/>
            <person name="Chapman S.B."/>
            <person name="Gainer-Dewar J."/>
            <person name="Goldberg J."/>
            <person name="Griggs A."/>
            <person name="Gujja S."/>
            <person name="Hansen M."/>
            <person name="Howarth C."/>
            <person name="Imamovic A."/>
            <person name="Ireland A."/>
            <person name="Larimer J."/>
            <person name="McCowan C."/>
            <person name="Murphy C."/>
            <person name="Pearson M."/>
            <person name="Poon T.W."/>
            <person name="Priest M."/>
            <person name="Roberts A."/>
            <person name="Saif S."/>
            <person name="Shea T."/>
            <person name="Sykes S."/>
            <person name="Wortman J."/>
            <person name="Nusbaum C."/>
            <person name="Birren B."/>
        </authorList>
    </citation>
    <scope>NUCLEOTIDE SEQUENCE [LARGE SCALE GENOMIC DNA]</scope>
    <source>
        <strain evidence="3">APO3</strain>
    </source>
</reference>
<dbReference type="VEuPathDB" id="FungiDB:H257_16221"/>
<dbReference type="CDD" id="cd00821">
    <property type="entry name" value="PH"/>
    <property type="match status" value="2"/>
</dbReference>
<dbReference type="PROSITE" id="PS50003">
    <property type="entry name" value="PH_DOMAIN"/>
    <property type="match status" value="8"/>
</dbReference>
<feature type="domain" description="PH" evidence="2">
    <location>
        <begin position="1656"/>
        <end position="1772"/>
    </location>
</feature>
<feature type="domain" description="PH" evidence="2">
    <location>
        <begin position="1510"/>
        <end position="1618"/>
    </location>
</feature>
<keyword evidence="1" id="KW-0175">Coiled coil</keyword>
<feature type="domain" description="PH" evidence="2">
    <location>
        <begin position="1"/>
        <end position="99"/>
    </location>
</feature>
<feature type="domain" description="PH" evidence="2">
    <location>
        <begin position="1090"/>
        <end position="1190"/>
    </location>
</feature>
<dbReference type="Gene3D" id="2.30.29.30">
    <property type="entry name" value="Pleckstrin-homology domain (PH domain)/Phosphotyrosine-binding domain (PTB)"/>
    <property type="match status" value="8"/>
</dbReference>
<evidence type="ECO:0000256" key="1">
    <source>
        <dbReference type="SAM" id="Coils"/>
    </source>
</evidence>
<proteinExistence type="predicted"/>
<feature type="domain" description="PH" evidence="2">
    <location>
        <begin position="300"/>
        <end position="403"/>
    </location>
</feature>
<dbReference type="InterPro" id="IPR011993">
    <property type="entry name" value="PH-like_dom_sf"/>
</dbReference>
<dbReference type="OrthoDB" id="63022at2759"/>
<sequence>MKGLMWKRGYTFPTMKRVFCVLEGSMLSVYGSENEFDRGHTPQKVVEITQVQLWDGRSTFKHYDHGFILVALGGKSYQCSVDSSLLQKEWIHAIQSSLEEPYRIVADEIIDAQRDLNSEVKEERDMASIAAEAVQRAEVASRAIRGGEEHIQLLREKQAGLAQKARDTTDEMHDAERKAADTLEKSKAAKQAAHDDILRNAVQPGQMSETFKKDAAKLSALYEVEMNVVSTLQKAIHDIHADMAELERSIADAVADVAAMKTNAEQTIQQATGAIHSAQTAKVKVKLRLASWTSSHSHVDSLAQGYLRVKNTLRPKMHRKYFVLFGKTLCWYKNADDYFQNIRSPLGVVHVAGPIKDWTGKVGLTTYPNAFSIPTVEGKELHVSASVANEVSTWSVAILTGATMIPMSPERARDAKVRRDSFDLTSPPAHTHRMSFFAPTSDRLLDAPFSVKKDKGDESSDKPDVVVVEGSLVKQGHFVPTMKRKYCVVVGVHIYFFDSHEQYVALKAENGALSPDTTTVSCSELVRVNDWDGSLLLMTYPHAFQIDTLHHAHILCSAASAKEKERWMKGIRTAIGHHVASARAVGSLDSFHHVADESKVPLTDQARAVLEFETILADYFHQHNSAKEEDVYVMTKLFQGREGELLKHLDDMYITSLAKDHASLVAKLTKYHAAKLADNSAIETDGLLPHLEGILTYDVPALLTTSKVRVYAVVLGNKLLHFSTRIAALTEPDHPTDTIVFVAAQASPDAPLKLEIVDPQGVQRVYDAASTVQRDHWIRTMHLGLEYARAHRQRATLKVSESTTLHEILDIPFSDECSPESAEFKQLMVAYYEEHNPDGLASVEALLMHFRGKEHLLLASLDKMYGTTLVANDHMTKLCAAMSAYSSDTALRTAAAPGSWRHSLSCDGSLPHHKKAGFVMIKCSPTMPQLKKCYCVVEGASLTCYAGVDMAHVLLGPWQIDNVSMGDGQFSMYIDTSADTNVFAQLPTEVEFHGWLSACHVAIATHHVTVLNESPLAKYLLAFYAKTNPAKGGDVPLLLDSFAGREMDLLAKIDAVYHTSLSTDPEVISLLPPTSASPSTVPTTATVDPTPLIQGYIMKKGYEMPSMSKFYAVLRGHMLHVFDTKEDAVANTAGRPPKELAAVTEWTGSTHDKYRFGLELVTTAHRTYFIAFDSDESKVHWTSAIQHGLALQRLATRIASGALQSDTTKAIRDKIVHSYSHVSQHFVDELNGVLELSHGFDLEVLKMLDKKYGTHMVMDPDLTALLDTAGAATMTTTGYEAPVTLTSSDGQASQPLFGVLVDTKLQCYATREGYKSGLLQPQVAVKCLAVAPWKDKFVGFVVDTEEGAPVYLTGSTASESTRWIQALQTALDKSNLNDLLHCVPSDGTNVLSSFLSIEANGKLVRRYVVLEDLEIKVYTTPDALQPAVCYDVVAINAWQSSTAPGHSFQLDCRSEWNSAVLRCVADSEVIKAKWQSQVADALKRKAGDDLMQDQAIELSHATSCATTFQQSSVQGYMMYRSHVKGKWTDAKDGYFLLNQDRLIGYADETSARAGDESAQFMVVEVQSLFESQSSGGHQNDFYIQGKVGPQQLTSTLHFIPPESNDRDVWVAAITSALNDSRGATLLLEQQVELALHTTAAASRTSSDPRLGYVVPTSTMEGTLQRIEEAFLHFARDPRRYYVLVRDTLRWFDTKAEASTSNLSSYDDNNHDETDEKTDERAMKVLSVSDWDGMPFGFQVDAKYRGVSGSIQFIATSEAEKERWIRALKAASDEAVAEQTLRDILTRQTTLQTQHSSEIFQEGFVHLRRSHFAAAWNEHYCVLKGPWLATYDTREDFATAPGKATSKVQVVFVGDWYGAVATGGGVKNMFRIETIELGFLEAYVDDPEDKIHWMHTLQTAVSSLKADELITRDLALPSYAGATMEGYLTKHGGTVRTSLKRYCVLLRTLWLYFASQEDALDGTDPLGTLQVIGLEPSTSEGIEPEHSFMLLTSGRKEKLCVEARTGAEKQLWVKAIQGELNQEEALRGDIRAAEAKERSKAQQLQDTVNKSRVINEEAAALDAEMEATLKQFEHFNSVGDDDDGLEDDESDDDVTPYVEYVDPPTNHMDTAPENSPIRRASKNKVHPFAASLQDPNPSDGSATWLPWSRWCRCFAPRPPLDLKVNHDPMLTDHERRLYSCEYYSNGTMDSSL</sequence>
<feature type="coiled-coil region" evidence="1">
    <location>
        <begin position="165"/>
        <end position="192"/>
    </location>
</feature>
<dbReference type="EMBL" id="KI913195">
    <property type="protein sequence ID" value="ETV67629.1"/>
    <property type="molecule type" value="Genomic_DNA"/>
</dbReference>
<feature type="domain" description="PH" evidence="2">
    <location>
        <begin position="1797"/>
        <end position="1901"/>
    </location>
</feature>
<dbReference type="STRING" id="112090.W4FLE6"/>
<dbReference type="GeneID" id="20818217"/>
<dbReference type="PANTHER" id="PTHR14336">
    <property type="entry name" value="TANDEM PH DOMAIN CONTAINING PROTEIN"/>
    <property type="match status" value="1"/>
</dbReference>
<dbReference type="SUPFAM" id="SSF50729">
    <property type="entry name" value="PH domain-like"/>
    <property type="match status" value="8"/>
</dbReference>
<dbReference type="Pfam" id="PF00169">
    <property type="entry name" value="PH"/>
    <property type="match status" value="2"/>
</dbReference>
<accession>W4FLE6</accession>
<name>W4FLE6_APHAT</name>
<dbReference type="RefSeq" id="XP_009842886.1">
    <property type="nucleotide sequence ID" value="XM_009844584.1"/>
</dbReference>
<feature type="domain" description="PH" evidence="2">
    <location>
        <begin position="465"/>
        <end position="576"/>
    </location>
</feature>
<gene>
    <name evidence="3" type="ORF">H257_16221</name>
</gene>
<dbReference type="InterPro" id="IPR001849">
    <property type="entry name" value="PH_domain"/>
</dbReference>
<protein>
    <recommendedName>
        <fullName evidence="2">PH domain-containing protein</fullName>
    </recommendedName>
</protein>
<organism evidence="3">
    <name type="scientific">Aphanomyces astaci</name>
    <name type="common">Crayfish plague agent</name>
    <dbReference type="NCBI Taxonomy" id="112090"/>
    <lineage>
        <taxon>Eukaryota</taxon>
        <taxon>Sar</taxon>
        <taxon>Stramenopiles</taxon>
        <taxon>Oomycota</taxon>
        <taxon>Saprolegniomycetes</taxon>
        <taxon>Saprolegniales</taxon>
        <taxon>Verrucalvaceae</taxon>
        <taxon>Aphanomyces</taxon>
    </lineage>
</organism>